<dbReference type="AlphaFoldDB" id="A0A4Q4TU32"/>
<organism evidence="1 2">
    <name type="scientific">Monosporascus ibericus</name>
    <dbReference type="NCBI Taxonomy" id="155417"/>
    <lineage>
        <taxon>Eukaryota</taxon>
        <taxon>Fungi</taxon>
        <taxon>Dikarya</taxon>
        <taxon>Ascomycota</taxon>
        <taxon>Pezizomycotina</taxon>
        <taxon>Sordariomycetes</taxon>
        <taxon>Xylariomycetidae</taxon>
        <taxon>Xylariales</taxon>
        <taxon>Xylariales incertae sedis</taxon>
        <taxon>Monosporascus</taxon>
    </lineage>
</organism>
<dbReference type="EMBL" id="QJNU01000032">
    <property type="protein sequence ID" value="RYP09637.1"/>
    <property type="molecule type" value="Genomic_DNA"/>
</dbReference>
<gene>
    <name evidence="1" type="ORF">DL764_001179</name>
</gene>
<dbReference type="OrthoDB" id="4774343at2759"/>
<name>A0A4Q4TU32_9PEZI</name>
<evidence type="ECO:0000313" key="2">
    <source>
        <dbReference type="Proteomes" id="UP000293360"/>
    </source>
</evidence>
<dbReference type="STRING" id="155417.A0A4Q4TU32"/>
<protein>
    <submittedName>
        <fullName evidence="1">Uncharacterized protein</fullName>
    </submittedName>
</protein>
<accession>A0A4Q4TU32</accession>
<proteinExistence type="predicted"/>
<reference evidence="1 2" key="1">
    <citation type="submission" date="2018-06" db="EMBL/GenBank/DDBJ databases">
        <title>Complete Genomes of Monosporascus.</title>
        <authorList>
            <person name="Robinson A.J."/>
            <person name="Natvig D.O."/>
        </authorList>
    </citation>
    <scope>NUCLEOTIDE SEQUENCE [LARGE SCALE GENOMIC DNA]</scope>
    <source>
        <strain evidence="1 2">CBS 110550</strain>
    </source>
</reference>
<dbReference type="Proteomes" id="UP000293360">
    <property type="component" value="Unassembled WGS sequence"/>
</dbReference>
<comment type="caution">
    <text evidence="1">The sequence shown here is derived from an EMBL/GenBank/DDBJ whole genome shotgun (WGS) entry which is preliminary data.</text>
</comment>
<keyword evidence="2" id="KW-1185">Reference proteome</keyword>
<evidence type="ECO:0000313" key="1">
    <source>
        <dbReference type="EMBL" id="RYP09637.1"/>
    </source>
</evidence>
<sequence>MYPHKGLMRLSEHADVESERRALQKQCANFDTIQQRVKNSIEWSSHSFVIGGRVKDTIMANYPGLELNSAEIELTAPFTSLVQRWEALKEYRDTTDDHQGEVNTFALVAVLNSVLSSSVDEYLRLRKNGKASFNSLDAVFCPGEIMLARDGEAISAYRLTSFTLEYVGHVASSTTL</sequence>